<accession>A0A9X4M2Z8</accession>
<dbReference type="GO" id="GO:0003924">
    <property type="term" value="F:GTPase activity"/>
    <property type="evidence" value="ECO:0007669"/>
    <property type="project" value="InterPro"/>
</dbReference>
<dbReference type="PANTHER" id="PTHR10465">
    <property type="entry name" value="TRANSMEMBRANE GTPASE FZO1"/>
    <property type="match status" value="1"/>
</dbReference>
<keyword evidence="7" id="KW-1133">Transmembrane helix</keyword>
<evidence type="ECO:0000256" key="3">
    <source>
        <dbReference type="ARBA" id="ARBA00022801"/>
    </source>
</evidence>
<evidence type="ECO:0000256" key="6">
    <source>
        <dbReference type="SAM" id="Coils"/>
    </source>
</evidence>
<dbReference type="InterPro" id="IPR027417">
    <property type="entry name" value="P-loop_NTPase"/>
</dbReference>
<feature type="domain" description="Dynamin N-terminal" evidence="8">
    <location>
        <begin position="47"/>
        <end position="209"/>
    </location>
</feature>
<organism evidence="9 10">
    <name type="scientific">Speluncibacter jeojiensis</name>
    <dbReference type="NCBI Taxonomy" id="2710754"/>
    <lineage>
        <taxon>Bacteria</taxon>
        <taxon>Bacillati</taxon>
        <taxon>Actinomycetota</taxon>
        <taxon>Actinomycetes</taxon>
        <taxon>Mycobacteriales</taxon>
        <taxon>Speluncibacteraceae</taxon>
        <taxon>Speluncibacter</taxon>
    </lineage>
</organism>
<dbReference type="RefSeq" id="WP_332520380.1">
    <property type="nucleotide sequence ID" value="NZ_JANRHA010000011.1"/>
</dbReference>
<gene>
    <name evidence="9" type="ORF">NVS88_16140</name>
</gene>
<dbReference type="SUPFAM" id="SSF52540">
    <property type="entry name" value="P-loop containing nucleoside triphosphate hydrolases"/>
    <property type="match status" value="1"/>
</dbReference>
<dbReference type="EMBL" id="JANRHA010000011">
    <property type="protein sequence ID" value="MDG3016090.1"/>
    <property type="molecule type" value="Genomic_DNA"/>
</dbReference>
<dbReference type="AlphaFoldDB" id="A0A9X4M2Z8"/>
<feature type="transmembrane region" description="Helical" evidence="7">
    <location>
        <begin position="468"/>
        <end position="490"/>
    </location>
</feature>
<proteinExistence type="predicted"/>
<dbReference type="Pfam" id="PF00350">
    <property type="entry name" value="Dynamin_N"/>
    <property type="match status" value="1"/>
</dbReference>
<reference evidence="9" key="1">
    <citation type="submission" date="2022-08" db="EMBL/GenBank/DDBJ databases">
        <title>Genome analysis of Corynebacteriales strain.</title>
        <authorList>
            <person name="Lee S.D."/>
        </authorList>
    </citation>
    <scope>NUCLEOTIDE SEQUENCE</scope>
    <source>
        <strain evidence="9">D3-21</strain>
    </source>
</reference>
<keyword evidence="5 7" id="KW-0472">Membrane</keyword>
<sequence length="603" mass="65271">MVQPGQGESTPRSALAEATKILRTYGRTQAADLAESKLAAGPPARSIVVVGEVKRGKSALVNALIGEPDASPVDVDVATSAAVQFVPATESRPAGTAELVFPGTARQIPRAELADWVTVTGRRVTDAQIDALPTRAVVPVAGLVPGDPIIIDTPGAGGLEPMHAQLALQSTERACVIVVVCDATSPISAPEMAFIGEAAATVESVIVAVTKTDKNIRRWRPIVDENRRLLREHLRRDIPVIGVSSTLAAAAATMDGAQRQAALEASGLNDLRRAIAARLALGEQLPVADALRTAAEGLRGVHSTITQDIKIIQNTATVLPDLTAERDRLAELKDQAGQWEHYLSRDLTLARQAAMTHLDEQLEHIRTRWSEQISKHGVKVLRSNPQIFTAQIEAELLAAMTSTCQLFLDRLYAMVEPLFPTSDNWQEIYQLMLGAMAFGELKTGEVAKKTKGLIDPTMLSMGSIGTSALGMVLGIGLWGAPVWIAVNMGYRAMRNGKQNLLNWMRETMGTVKTQVVRMLEASISIARPEIVIRYREHLRTQMEEIQRQLVEAREAAQQDEATKDRNLKRLSTNQRVVTAKLAALENQIATLTTVPDRVAGEAS</sequence>
<name>A0A9X4M2Z8_9ACTN</name>
<dbReference type="PANTHER" id="PTHR10465:SF0">
    <property type="entry name" value="SARCALUMENIN"/>
    <property type="match status" value="1"/>
</dbReference>
<comment type="caution">
    <text evidence="9">The sequence shown here is derived from an EMBL/GenBank/DDBJ whole genome shotgun (WGS) entry which is preliminary data.</text>
</comment>
<keyword evidence="2" id="KW-0547">Nucleotide-binding</keyword>
<comment type="subcellular location">
    <subcellularLocation>
        <location evidence="1">Membrane</location>
    </subcellularLocation>
</comment>
<evidence type="ECO:0000256" key="1">
    <source>
        <dbReference type="ARBA" id="ARBA00004370"/>
    </source>
</evidence>
<dbReference type="InterPro" id="IPR045063">
    <property type="entry name" value="Dynamin_N"/>
</dbReference>
<evidence type="ECO:0000256" key="2">
    <source>
        <dbReference type="ARBA" id="ARBA00022741"/>
    </source>
</evidence>
<dbReference type="GO" id="GO:0016020">
    <property type="term" value="C:membrane"/>
    <property type="evidence" value="ECO:0007669"/>
    <property type="project" value="UniProtKB-SubCell"/>
</dbReference>
<keyword evidence="4" id="KW-0342">GTP-binding</keyword>
<keyword evidence="7" id="KW-0812">Transmembrane</keyword>
<evidence type="ECO:0000313" key="10">
    <source>
        <dbReference type="Proteomes" id="UP001152755"/>
    </source>
</evidence>
<protein>
    <submittedName>
        <fullName evidence="9">Dynamin family protein</fullName>
    </submittedName>
</protein>
<keyword evidence="3" id="KW-0378">Hydrolase</keyword>
<evidence type="ECO:0000256" key="5">
    <source>
        <dbReference type="ARBA" id="ARBA00023136"/>
    </source>
</evidence>
<evidence type="ECO:0000313" key="9">
    <source>
        <dbReference type="EMBL" id="MDG3016090.1"/>
    </source>
</evidence>
<dbReference type="GO" id="GO:0005525">
    <property type="term" value="F:GTP binding"/>
    <property type="evidence" value="ECO:0007669"/>
    <property type="project" value="UniProtKB-KW"/>
</dbReference>
<keyword evidence="10" id="KW-1185">Reference proteome</keyword>
<evidence type="ECO:0000256" key="4">
    <source>
        <dbReference type="ARBA" id="ARBA00023134"/>
    </source>
</evidence>
<feature type="coiled-coil region" evidence="6">
    <location>
        <begin position="535"/>
        <end position="587"/>
    </location>
</feature>
<evidence type="ECO:0000259" key="8">
    <source>
        <dbReference type="Pfam" id="PF00350"/>
    </source>
</evidence>
<evidence type="ECO:0000256" key="7">
    <source>
        <dbReference type="SAM" id="Phobius"/>
    </source>
</evidence>
<dbReference type="Proteomes" id="UP001152755">
    <property type="component" value="Unassembled WGS sequence"/>
</dbReference>
<dbReference type="Gene3D" id="3.40.50.300">
    <property type="entry name" value="P-loop containing nucleotide triphosphate hydrolases"/>
    <property type="match status" value="1"/>
</dbReference>
<keyword evidence="6" id="KW-0175">Coiled coil</keyword>
<dbReference type="InterPro" id="IPR027094">
    <property type="entry name" value="Mitofusin_fam"/>
</dbReference>